<dbReference type="GO" id="GO:0016035">
    <property type="term" value="C:zeta DNA polymerase complex"/>
    <property type="evidence" value="ECO:0007669"/>
    <property type="project" value="InterPro"/>
</dbReference>
<comment type="similarity">
    <text evidence="2 13">Belongs to the DNA polymerase type-B family.</text>
</comment>
<dbReference type="PRINTS" id="PR00106">
    <property type="entry name" value="DNAPOLB"/>
</dbReference>
<dbReference type="GO" id="GO:0005634">
    <property type="term" value="C:nucleus"/>
    <property type="evidence" value="ECO:0007669"/>
    <property type="project" value="UniProtKB-SubCell"/>
</dbReference>
<dbReference type="GO" id="GO:0042276">
    <property type="term" value="P:error-prone translesion synthesis"/>
    <property type="evidence" value="ECO:0007669"/>
    <property type="project" value="TreeGrafter"/>
</dbReference>
<keyword evidence="13" id="KW-0863">Zinc-finger</keyword>
<keyword evidence="9 13" id="KW-0408">Iron</keyword>
<dbReference type="SMART" id="SM00486">
    <property type="entry name" value="POLBc"/>
    <property type="match status" value="1"/>
</dbReference>
<dbReference type="Pfam" id="PF03104">
    <property type="entry name" value="DNA_pol_B_exo1"/>
    <property type="match status" value="1"/>
</dbReference>
<dbReference type="GO" id="GO:0008270">
    <property type="term" value="F:zinc ion binding"/>
    <property type="evidence" value="ECO:0007669"/>
    <property type="project" value="UniProtKB-KW"/>
</dbReference>
<sequence>MIVVDYSSSKTNSLCKTYSSLNNFLSLSPCVKKSTVYSVKDEIELFQQLISIVRESDPDILVGYEIQMASWGYLIERADILDFNLLSKLSRLICTYESKLQKVDQDPTVTDQTADLDRINIPGRIVLNLWRLLRKEVSLNVYTFENVYFHLLHKRTPLFQFQELTYWFSSGTARDAVVQYYVIRVVGCIQFLEKFDLIQRTSEMARLFGIQFYEVLSRGSQYRVESMMIRQAASKQHIFVTPSIQQRSKMRAPEFVPLILEPQSKYYQNPVLVFDFQSLYPSMMIAYNYCFSSCLGRIDSLCKGGSFNFGCTSLDIPTDILYKLISADNIHFSPVGVGFVKPNVRRGILPTMLEEILNTRVLVKQSMKKNRDNAALKKLLDARQMALKLIANVTYGYTAANFSGRMPCVEVADSIVSKGRETLERAIQSVEEESDWEAKVVYGDTDSFFVELPGSLTKEETFKRGQEIVDAVTAANPKPVKLKLEKVYRRLILESKKRYVGFMYETVDQIEPIFEAKGIETVRRDSCLATAKILEKSLKILFRTDAVNLVQQYVQKQFRKLLAGRVNIADLIFAKEYRGKAGYRPTACVPALEISKRRLAKDPRSEPRVGERVPYVVVYGFPDAPIIKLVHEPAELLKDTNLRINTTYYITRVISPPLDRVFSLMNHDVKKWFNNIAHTVKLNLPMLQNPNHHRETITQYFTTRNCPSCEATTTTSLCETCRKDPQGTIVTLQEKMRKWERTESNFKKICTSCSKSTSNGNLCASMDCPIIFKLNLAKRNNSQIPYLKKVLAQELF</sequence>
<keyword evidence="5 13" id="KW-0479">Metal-binding</keyword>
<dbReference type="CDD" id="cd05778">
    <property type="entry name" value="DNA_polB_zeta_exo"/>
    <property type="match status" value="1"/>
</dbReference>
<dbReference type="EMBL" id="JAFNEN010000191">
    <property type="protein sequence ID" value="KAG8190209.1"/>
    <property type="molecule type" value="Genomic_DNA"/>
</dbReference>
<protein>
    <recommendedName>
        <fullName evidence="13">DNA polymerase</fullName>
        <ecNumber evidence="13">2.7.7.7</ecNumber>
    </recommendedName>
</protein>
<feature type="domain" description="DNA-directed DNA polymerase family B exonuclease" evidence="15">
    <location>
        <begin position="31"/>
        <end position="147"/>
    </location>
</feature>
<dbReference type="InterPro" id="IPR036397">
    <property type="entry name" value="RNaseH_sf"/>
</dbReference>
<dbReference type="GO" id="GO:0051539">
    <property type="term" value="F:4 iron, 4 sulfur cluster binding"/>
    <property type="evidence" value="ECO:0007669"/>
    <property type="project" value="UniProtKB-KW"/>
</dbReference>
<dbReference type="Gene3D" id="3.90.1600.10">
    <property type="entry name" value="Palm domain of DNA polymerase"/>
    <property type="match status" value="1"/>
</dbReference>
<dbReference type="InterPro" id="IPR006133">
    <property type="entry name" value="DNA-dir_DNA_pol_B_exonuc"/>
</dbReference>
<keyword evidence="13" id="KW-0238">DNA-binding</keyword>
<evidence type="ECO:0000256" key="8">
    <source>
        <dbReference type="ARBA" id="ARBA00022932"/>
    </source>
</evidence>
<evidence type="ECO:0000256" key="7">
    <source>
        <dbReference type="ARBA" id="ARBA00022833"/>
    </source>
</evidence>
<dbReference type="InterPro" id="IPR043502">
    <property type="entry name" value="DNA/RNA_pol_sf"/>
</dbReference>
<dbReference type="Pfam" id="PF14260">
    <property type="entry name" value="zf-C4pol"/>
    <property type="match status" value="1"/>
</dbReference>
<keyword evidence="4 13" id="KW-0548">Nucleotidyltransferase</keyword>
<evidence type="ECO:0000256" key="1">
    <source>
        <dbReference type="ARBA" id="ARBA00001966"/>
    </source>
</evidence>
<keyword evidence="3 13" id="KW-0808">Transferase</keyword>
<dbReference type="GO" id="GO:0000166">
    <property type="term" value="F:nucleotide binding"/>
    <property type="evidence" value="ECO:0007669"/>
    <property type="project" value="InterPro"/>
</dbReference>
<evidence type="ECO:0000259" key="16">
    <source>
        <dbReference type="Pfam" id="PF14260"/>
    </source>
</evidence>
<dbReference type="InterPro" id="IPR030559">
    <property type="entry name" value="PolZ_Rev3"/>
</dbReference>
<dbReference type="FunFam" id="3.30.420.10:FF:000024">
    <property type="entry name" value="DNA polymerase zeta catalytic subunit"/>
    <property type="match status" value="1"/>
</dbReference>
<evidence type="ECO:0000256" key="4">
    <source>
        <dbReference type="ARBA" id="ARBA00022695"/>
    </source>
</evidence>
<evidence type="ECO:0000256" key="13">
    <source>
        <dbReference type="RuleBase" id="RU000442"/>
    </source>
</evidence>
<evidence type="ECO:0000256" key="12">
    <source>
        <dbReference type="ARBA" id="ARBA00049244"/>
    </source>
</evidence>
<dbReference type="Gene3D" id="1.10.287.690">
    <property type="entry name" value="Helix hairpin bin"/>
    <property type="match status" value="1"/>
</dbReference>
<evidence type="ECO:0000313" key="17">
    <source>
        <dbReference type="EMBL" id="KAG8190209.1"/>
    </source>
</evidence>
<dbReference type="PANTHER" id="PTHR45812">
    <property type="entry name" value="DNA POLYMERASE ZETA CATALYTIC SUBUNIT"/>
    <property type="match status" value="1"/>
</dbReference>
<dbReference type="InterPro" id="IPR017964">
    <property type="entry name" value="DNA-dir_DNA_pol_B_CS"/>
</dbReference>
<keyword evidence="18" id="KW-1185">Reference proteome</keyword>
<dbReference type="SUPFAM" id="SSF53098">
    <property type="entry name" value="Ribonuclease H-like"/>
    <property type="match status" value="1"/>
</dbReference>
<comment type="catalytic activity">
    <reaction evidence="12 13">
        <text>DNA(n) + a 2'-deoxyribonucleoside 5'-triphosphate = DNA(n+1) + diphosphate</text>
        <dbReference type="Rhea" id="RHEA:22508"/>
        <dbReference type="Rhea" id="RHEA-COMP:17339"/>
        <dbReference type="Rhea" id="RHEA-COMP:17340"/>
        <dbReference type="ChEBI" id="CHEBI:33019"/>
        <dbReference type="ChEBI" id="CHEBI:61560"/>
        <dbReference type="ChEBI" id="CHEBI:173112"/>
        <dbReference type="EC" id="2.7.7.7"/>
    </reaction>
</comment>
<evidence type="ECO:0000256" key="6">
    <source>
        <dbReference type="ARBA" id="ARBA00022763"/>
    </source>
</evidence>
<dbReference type="InterPro" id="IPR012337">
    <property type="entry name" value="RNaseH-like_sf"/>
</dbReference>
<dbReference type="Gene3D" id="1.10.132.60">
    <property type="entry name" value="DNA polymerase family B, C-terminal domain"/>
    <property type="match status" value="1"/>
</dbReference>
<dbReference type="InterPro" id="IPR006172">
    <property type="entry name" value="DNA-dir_DNA_pol_B"/>
</dbReference>
<dbReference type="AlphaFoldDB" id="A0AAV6V2V8"/>
<dbReference type="FunFam" id="1.10.287.690:FF:000002">
    <property type="entry name" value="DNA polymerase zeta"/>
    <property type="match status" value="1"/>
</dbReference>
<evidence type="ECO:0000259" key="15">
    <source>
        <dbReference type="Pfam" id="PF03104"/>
    </source>
</evidence>
<dbReference type="EC" id="2.7.7.7" evidence="13"/>
<organism evidence="17 18">
    <name type="scientific">Oedothorax gibbosus</name>
    <dbReference type="NCBI Taxonomy" id="931172"/>
    <lineage>
        <taxon>Eukaryota</taxon>
        <taxon>Metazoa</taxon>
        <taxon>Ecdysozoa</taxon>
        <taxon>Arthropoda</taxon>
        <taxon>Chelicerata</taxon>
        <taxon>Arachnida</taxon>
        <taxon>Araneae</taxon>
        <taxon>Araneomorphae</taxon>
        <taxon>Entelegynae</taxon>
        <taxon>Araneoidea</taxon>
        <taxon>Linyphiidae</taxon>
        <taxon>Erigoninae</taxon>
        <taxon>Oedothorax</taxon>
    </lineage>
</organism>
<gene>
    <name evidence="17" type="ORF">JTE90_011930</name>
</gene>
<dbReference type="GO" id="GO:0000724">
    <property type="term" value="P:double-strand break repair via homologous recombination"/>
    <property type="evidence" value="ECO:0007669"/>
    <property type="project" value="TreeGrafter"/>
</dbReference>
<dbReference type="Gene3D" id="3.30.420.10">
    <property type="entry name" value="Ribonuclease H-like superfamily/Ribonuclease H"/>
    <property type="match status" value="1"/>
</dbReference>
<keyword evidence="13" id="KW-0235">DNA replication</keyword>
<dbReference type="InterPro" id="IPR042087">
    <property type="entry name" value="DNA_pol_B_thumb"/>
</dbReference>
<dbReference type="CDD" id="cd05534">
    <property type="entry name" value="POLBc_zeta"/>
    <property type="match status" value="1"/>
</dbReference>
<evidence type="ECO:0000259" key="14">
    <source>
        <dbReference type="Pfam" id="PF00136"/>
    </source>
</evidence>
<comment type="caution">
    <text evidence="17">The sequence shown here is derived from an EMBL/GenBank/DDBJ whole genome shotgun (WGS) entry which is preliminary data.</text>
</comment>
<comment type="cofactor">
    <cofactor evidence="1 13">
        <name>[4Fe-4S] cluster</name>
        <dbReference type="ChEBI" id="CHEBI:49883"/>
    </cofactor>
</comment>
<dbReference type="SUPFAM" id="SSF56672">
    <property type="entry name" value="DNA/RNA polymerases"/>
    <property type="match status" value="1"/>
</dbReference>
<proteinExistence type="inferred from homology"/>
<keyword evidence="11" id="KW-0234">DNA repair</keyword>
<evidence type="ECO:0000256" key="9">
    <source>
        <dbReference type="ARBA" id="ARBA00023004"/>
    </source>
</evidence>
<reference evidence="17 18" key="1">
    <citation type="journal article" date="2022" name="Nat. Ecol. Evol.">
        <title>A masculinizing supergene underlies an exaggerated male reproductive morph in a spider.</title>
        <authorList>
            <person name="Hendrickx F."/>
            <person name="De Corte Z."/>
            <person name="Sonet G."/>
            <person name="Van Belleghem S.M."/>
            <person name="Kostlbacher S."/>
            <person name="Vangestel C."/>
        </authorList>
    </citation>
    <scope>NUCLEOTIDE SEQUENCE [LARGE SCALE GENOMIC DNA]</scope>
    <source>
        <strain evidence="17">W744_W776</strain>
    </source>
</reference>
<dbReference type="GO" id="GO:0003677">
    <property type="term" value="F:DNA binding"/>
    <property type="evidence" value="ECO:0007669"/>
    <property type="project" value="UniProtKB-KW"/>
</dbReference>
<dbReference type="InterPro" id="IPR025687">
    <property type="entry name" value="Znf-C4pol"/>
</dbReference>
<comment type="subcellular location">
    <subcellularLocation>
        <location evidence="13">Nucleus</location>
    </subcellularLocation>
</comment>
<evidence type="ECO:0000256" key="11">
    <source>
        <dbReference type="ARBA" id="ARBA00023204"/>
    </source>
</evidence>
<accession>A0AAV6V2V8</accession>
<evidence type="ECO:0000256" key="10">
    <source>
        <dbReference type="ARBA" id="ARBA00023014"/>
    </source>
</evidence>
<dbReference type="PANTHER" id="PTHR45812:SF1">
    <property type="entry name" value="DNA POLYMERASE ZETA CATALYTIC SUBUNIT"/>
    <property type="match status" value="1"/>
</dbReference>
<keyword evidence="13" id="KW-0539">Nucleus</keyword>
<feature type="domain" description="DNA-directed DNA polymerase family B multifunctional" evidence="14">
    <location>
        <begin position="211"/>
        <end position="663"/>
    </location>
</feature>
<keyword evidence="7 13" id="KW-0862">Zinc</keyword>
<evidence type="ECO:0000256" key="5">
    <source>
        <dbReference type="ARBA" id="ARBA00022723"/>
    </source>
</evidence>
<keyword evidence="10 13" id="KW-0411">Iron-sulfur</keyword>
<dbReference type="Pfam" id="PF00136">
    <property type="entry name" value="DNA_pol_B"/>
    <property type="match status" value="1"/>
</dbReference>
<evidence type="ECO:0000256" key="3">
    <source>
        <dbReference type="ARBA" id="ARBA00022679"/>
    </source>
</evidence>
<evidence type="ECO:0000313" key="18">
    <source>
        <dbReference type="Proteomes" id="UP000827092"/>
    </source>
</evidence>
<name>A0AAV6V2V8_9ARAC</name>
<dbReference type="FunFam" id="1.10.132.60:FF:000005">
    <property type="entry name" value="Putative DNA polymerase zeta catalytic subunit"/>
    <property type="match status" value="1"/>
</dbReference>
<dbReference type="GO" id="GO:0006260">
    <property type="term" value="P:DNA replication"/>
    <property type="evidence" value="ECO:0007669"/>
    <property type="project" value="UniProtKB-KW"/>
</dbReference>
<keyword evidence="8 13" id="KW-0239">DNA-directed DNA polymerase</keyword>
<dbReference type="Proteomes" id="UP000827092">
    <property type="component" value="Unassembled WGS sequence"/>
</dbReference>
<feature type="domain" description="C4-type zinc-finger of DNA polymerase delta" evidence="16">
    <location>
        <begin position="706"/>
        <end position="773"/>
    </location>
</feature>
<evidence type="ECO:0000256" key="2">
    <source>
        <dbReference type="ARBA" id="ARBA00005755"/>
    </source>
</evidence>
<keyword evidence="6" id="KW-0227">DNA damage</keyword>
<dbReference type="GO" id="GO:0003887">
    <property type="term" value="F:DNA-directed DNA polymerase activity"/>
    <property type="evidence" value="ECO:0007669"/>
    <property type="project" value="UniProtKB-KW"/>
</dbReference>
<keyword evidence="13" id="KW-0004">4Fe-4S</keyword>
<dbReference type="InterPro" id="IPR023211">
    <property type="entry name" value="DNA_pol_palm_dom_sf"/>
</dbReference>
<dbReference type="InterPro" id="IPR006134">
    <property type="entry name" value="DNA-dir_DNA_pol_B_multi_dom"/>
</dbReference>
<dbReference type="PROSITE" id="PS00116">
    <property type="entry name" value="DNA_POLYMERASE_B"/>
    <property type="match status" value="1"/>
</dbReference>